<keyword evidence="4" id="KW-1185">Reference proteome</keyword>
<dbReference type="AlphaFoldDB" id="A0A903UYE6"/>
<dbReference type="OrthoDB" id="8196075at2759"/>
<evidence type="ECO:0000256" key="2">
    <source>
        <dbReference type="SAM" id="SignalP"/>
    </source>
</evidence>
<evidence type="ECO:0000313" key="3">
    <source>
        <dbReference type="EnsemblMetazoa" id="AAEL014767-PB"/>
    </source>
</evidence>
<keyword evidence="2" id="KW-0732">Signal</keyword>
<organism evidence="3 4">
    <name type="scientific">Aedes aegypti</name>
    <name type="common">Yellowfever mosquito</name>
    <name type="synonym">Culex aegypti</name>
    <dbReference type="NCBI Taxonomy" id="7159"/>
    <lineage>
        <taxon>Eukaryota</taxon>
        <taxon>Metazoa</taxon>
        <taxon>Ecdysozoa</taxon>
        <taxon>Arthropoda</taxon>
        <taxon>Hexapoda</taxon>
        <taxon>Insecta</taxon>
        <taxon>Pterygota</taxon>
        <taxon>Neoptera</taxon>
        <taxon>Endopterygota</taxon>
        <taxon>Diptera</taxon>
        <taxon>Nematocera</taxon>
        <taxon>Culicoidea</taxon>
        <taxon>Culicidae</taxon>
        <taxon>Culicinae</taxon>
        <taxon>Aedini</taxon>
        <taxon>Aedes</taxon>
        <taxon>Stegomyia</taxon>
    </lineage>
</organism>
<feature type="signal peptide" evidence="2">
    <location>
        <begin position="1"/>
        <end position="22"/>
    </location>
</feature>
<dbReference type="EnsemblMetazoa" id="AAEL014767-RB">
    <property type="protein sequence ID" value="AAEL014767-PB"/>
    <property type="gene ID" value="AAEL014767"/>
</dbReference>
<dbReference type="Proteomes" id="UP000008820">
    <property type="component" value="Unassembled WGS sequence"/>
</dbReference>
<feature type="chain" id="PRO_5037732036" evidence="2">
    <location>
        <begin position="23"/>
        <end position="720"/>
    </location>
</feature>
<feature type="compositionally biased region" description="Basic and acidic residues" evidence="1">
    <location>
        <begin position="346"/>
        <end position="368"/>
    </location>
</feature>
<feature type="region of interest" description="Disordered" evidence="1">
    <location>
        <begin position="403"/>
        <end position="423"/>
    </location>
</feature>
<reference evidence="4" key="1">
    <citation type="submission" date="2017-06" db="EMBL/GenBank/DDBJ databases">
        <title>Aedes aegypti genome working group (AGWG) sequencing and assembly.</title>
        <authorList>
            <consortium name="Aedes aegypti Genome Working Group (AGWG)"/>
            <person name="Matthews B.J."/>
        </authorList>
    </citation>
    <scope>NUCLEOTIDE SEQUENCE [LARGE SCALE GENOMIC DNA]</scope>
    <source>
        <strain evidence="4">LVP_AGWG</strain>
    </source>
</reference>
<feature type="region of interest" description="Disordered" evidence="1">
    <location>
        <begin position="334"/>
        <end position="386"/>
    </location>
</feature>
<feature type="region of interest" description="Disordered" evidence="1">
    <location>
        <begin position="457"/>
        <end position="492"/>
    </location>
</feature>
<feature type="compositionally biased region" description="Pro residues" evidence="1">
    <location>
        <begin position="480"/>
        <end position="491"/>
    </location>
</feature>
<feature type="compositionally biased region" description="Low complexity" evidence="1">
    <location>
        <begin position="406"/>
        <end position="415"/>
    </location>
</feature>
<feature type="region of interest" description="Disordered" evidence="1">
    <location>
        <begin position="566"/>
        <end position="599"/>
    </location>
</feature>
<name>A0A903UYE6_AEDAE</name>
<feature type="compositionally biased region" description="Polar residues" evidence="1">
    <location>
        <begin position="369"/>
        <end position="386"/>
    </location>
</feature>
<protein>
    <submittedName>
        <fullName evidence="3">Uncharacterized protein</fullName>
    </submittedName>
</protein>
<evidence type="ECO:0000313" key="4">
    <source>
        <dbReference type="Proteomes" id="UP000008820"/>
    </source>
</evidence>
<feature type="compositionally biased region" description="Polar residues" evidence="1">
    <location>
        <begin position="568"/>
        <end position="580"/>
    </location>
</feature>
<feature type="compositionally biased region" description="Polar residues" evidence="1">
    <location>
        <begin position="457"/>
        <end position="476"/>
    </location>
</feature>
<reference evidence="3" key="2">
    <citation type="submission" date="2025-08" db="UniProtKB">
        <authorList>
            <consortium name="EnsemblMetazoa"/>
        </authorList>
    </citation>
    <scope>IDENTIFICATION</scope>
    <source>
        <strain evidence="3">LVP_AGWG</strain>
    </source>
</reference>
<sequence>MTSVTVLAAILLGPLLWCNGYAITIASDKKVSASEKERKTESLTFSANGEDQLIFSDTTFQVRNDGSRGVPGPIRRVSDTKGANEYFESGWRPMLVFNMETARAKFSDQLPQDSSHRSKVVEPWNKTTRLFRFSESDIMMNPMTVSTEQTSVPSSNKVRFKEISSEEELSYEDSLHQLNVGEVNLVENHSGITPRMLKFEENDGMKFDTHLPKVFERVKDTPKTQIDGTESMHPASYEVYLVENLMKNATEMLRPEDAENKQDHYGVPSDTQPRIVKNENSVPDAEENFSTTPRNASRFFRFEESSRVPETNPVRNFKFQESHVSREDFKFPRQDLTRTSSGKPFKFHEPENREHNSASSHMRFEESSQKPNRFFNESPSPPQSTEDQFYTVKATIQIQESDGSAITPPTFPITTKRPKKKKGKIYNQHGIDIRKQDGFNYQQPQDYDNYLQNGQHQANYQIPPTPQSIPDSSYYQNPGPSSPGTPYPPFDPSNFYIQNYLANYPYPQQPAPIQQPYADASASYPQQPNVPTNLINGGQSDSPISPQSIFGFLQSIFNFAPGTFGNYPPTQTQSPSSHVSDLTGGAHVQHSPAASGGSASPIMAVSSQLRKALDNIAGNDELQCVPKLICMMSRRSSGQGFSTYVNRGLLSTVLSAVPDSSPWLKFSRAALLGYGIGANSCDVYYPKCPKDEPEIIHYLNNHRGGFFRFFNDDHKSSSSG</sequence>
<accession>A0A903UYE6</accession>
<evidence type="ECO:0000256" key="1">
    <source>
        <dbReference type="SAM" id="MobiDB-lite"/>
    </source>
</evidence>
<gene>
    <name evidence="3" type="primary">5565245</name>
</gene>
<proteinExistence type="predicted"/>